<dbReference type="InterPro" id="IPR005119">
    <property type="entry name" value="LysR_subst-bd"/>
</dbReference>
<dbReference type="CDD" id="cd05466">
    <property type="entry name" value="PBP2_LTTR_substrate"/>
    <property type="match status" value="1"/>
</dbReference>
<evidence type="ECO:0000256" key="1">
    <source>
        <dbReference type="ARBA" id="ARBA00009437"/>
    </source>
</evidence>
<evidence type="ECO:0000259" key="6">
    <source>
        <dbReference type="PROSITE" id="PS50931"/>
    </source>
</evidence>
<keyword evidence="2" id="KW-0805">Transcription regulation</keyword>
<dbReference type="InterPro" id="IPR036388">
    <property type="entry name" value="WH-like_DNA-bd_sf"/>
</dbReference>
<dbReference type="PRINTS" id="PR00039">
    <property type="entry name" value="HTHLYSR"/>
</dbReference>
<feature type="domain" description="HTH lysR-type" evidence="6">
    <location>
        <begin position="6"/>
        <end position="63"/>
    </location>
</feature>
<dbReference type="SUPFAM" id="SSF46785">
    <property type="entry name" value="Winged helix' DNA-binding domain"/>
    <property type="match status" value="1"/>
</dbReference>
<evidence type="ECO:0000256" key="3">
    <source>
        <dbReference type="ARBA" id="ARBA00023125"/>
    </source>
</evidence>
<dbReference type="PROSITE" id="PS50931">
    <property type="entry name" value="HTH_LYSR"/>
    <property type="match status" value="1"/>
</dbReference>
<evidence type="ECO:0000313" key="7">
    <source>
        <dbReference type="EMBL" id="GAA2094519.1"/>
    </source>
</evidence>
<dbReference type="Proteomes" id="UP001500016">
    <property type="component" value="Unassembled WGS sequence"/>
</dbReference>
<evidence type="ECO:0000256" key="2">
    <source>
        <dbReference type="ARBA" id="ARBA00023015"/>
    </source>
</evidence>
<keyword evidence="4" id="KW-0804">Transcription</keyword>
<feature type="region of interest" description="Disordered" evidence="5">
    <location>
        <begin position="302"/>
        <end position="347"/>
    </location>
</feature>
<dbReference type="InterPro" id="IPR036390">
    <property type="entry name" value="WH_DNA-bd_sf"/>
</dbReference>
<evidence type="ECO:0000313" key="8">
    <source>
        <dbReference type="Proteomes" id="UP001500016"/>
    </source>
</evidence>
<dbReference type="Pfam" id="PF00126">
    <property type="entry name" value="HTH_1"/>
    <property type="match status" value="1"/>
</dbReference>
<dbReference type="PANTHER" id="PTHR30346:SF29">
    <property type="entry name" value="LYSR SUBSTRATE-BINDING"/>
    <property type="match status" value="1"/>
</dbReference>
<comment type="similarity">
    <text evidence="1">Belongs to the LysR transcriptional regulatory family.</text>
</comment>
<dbReference type="Pfam" id="PF03466">
    <property type="entry name" value="LysR_substrate"/>
    <property type="match status" value="1"/>
</dbReference>
<dbReference type="InterPro" id="IPR000847">
    <property type="entry name" value="LysR_HTH_N"/>
</dbReference>
<feature type="compositionally biased region" description="Low complexity" evidence="5">
    <location>
        <begin position="334"/>
        <end position="347"/>
    </location>
</feature>
<dbReference type="Gene3D" id="3.40.190.10">
    <property type="entry name" value="Periplasmic binding protein-like II"/>
    <property type="match status" value="2"/>
</dbReference>
<dbReference type="RefSeq" id="WP_344532960.1">
    <property type="nucleotide sequence ID" value="NZ_BAAAPE010000015.1"/>
</dbReference>
<gene>
    <name evidence="7" type="ORF">GCM10009801_62610</name>
</gene>
<evidence type="ECO:0000256" key="5">
    <source>
        <dbReference type="SAM" id="MobiDB-lite"/>
    </source>
</evidence>
<keyword evidence="3" id="KW-0238">DNA-binding</keyword>
<feature type="compositionally biased region" description="Pro residues" evidence="5">
    <location>
        <begin position="324"/>
        <end position="333"/>
    </location>
</feature>
<protein>
    <recommendedName>
        <fullName evidence="6">HTH lysR-type domain-containing protein</fullName>
    </recommendedName>
</protein>
<dbReference type="EMBL" id="BAAAPE010000015">
    <property type="protein sequence ID" value="GAA2094519.1"/>
    <property type="molecule type" value="Genomic_DNA"/>
</dbReference>
<proteinExistence type="inferred from homology"/>
<dbReference type="PANTHER" id="PTHR30346">
    <property type="entry name" value="TRANSCRIPTIONAL DUAL REGULATOR HCAR-RELATED"/>
    <property type="match status" value="1"/>
</dbReference>
<comment type="caution">
    <text evidence="7">The sequence shown here is derived from an EMBL/GenBank/DDBJ whole genome shotgun (WGS) entry which is preliminary data.</text>
</comment>
<accession>A0ABN2WKP8</accession>
<reference evidence="7 8" key="1">
    <citation type="journal article" date="2019" name="Int. J. Syst. Evol. Microbiol.">
        <title>The Global Catalogue of Microorganisms (GCM) 10K type strain sequencing project: providing services to taxonomists for standard genome sequencing and annotation.</title>
        <authorList>
            <consortium name="The Broad Institute Genomics Platform"/>
            <consortium name="The Broad Institute Genome Sequencing Center for Infectious Disease"/>
            <person name="Wu L."/>
            <person name="Ma J."/>
        </authorList>
    </citation>
    <scope>NUCLEOTIDE SEQUENCE [LARGE SCALE GENOMIC DNA]</scope>
    <source>
        <strain evidence="7 8">JCM 15478</strain>
    </source>
</reference>
<name>A0ABN2WKP8_9ACTN</name>
<sequence>MLRPEVRLEWFVSFLGVIDTGSFSAAAEAVHRSQPRVSMHVAALEREAGVELFDRSKRPVQVTEAGSVLAGHARAILRRLGSAEEAMASRRDAARGVVALGSHPSAGAAFVPGLLSHLAHGRPALKVVLVERSTLELDAALAAGEVEIYLRPLAPPPGPSVRWHGLWQEPLSVVHPPGHPLDALPDPLPVAAVASYPLITIGRLGSPEGVGFEAYRAFRAYGFEPEAVQATNQPQTLVSLVRGDLGVGVTNQLAVATADTRDVRVRRLDAPCAREVGVHWDSTRALSPAARTLLREILAAPVPPGTEPLPRAAPVTPRQARPVPFVPPAPHPAAPRSTASAARAAGR</sequence>
<dbReference type="Gene3D" id="1.10.10.10">
    <property type="entry name" value="Winged helix-like DNA-binding domain superfamily/Winged helix DNA-binding domain"/>
    <property type="match status" value="1"/>
</dbReference>
<dbReference type="SUPFAM" id="SSF53850">
    <property type="entry name" value="Periplasmic binding protein-like II"/>
    <property type="match status" value="1"/>
</dbReference>
<keyword evidence="8" id="KW-1185">Reference proteome</keyword>
<evidence type="ECO:0000256" key="4">
    <source>
        <dbReference type="ARBA" id="ARBA00023163"/>
    </source>
</evidence>
<organism evidence="7 8">
    <name type="scientific">Streptomyces albiaxialis</name>
    <dbReference type="NCBI Taxonomy" id="329523"/>
    <lineage>
        <taxon>Bacteria</taxon>
        <taxon>Bacillati</taxon>
        <taxon>Actinomycetota</taxon>
        <taxon>Actinomycetes</taxon>
        <taxon>Kitasatosporales</taxon>
        <taxon>Streptomycetaceae</taxon>
        <taxon>Streptomyces</taxon>
    </lineage>
</organism>